<keyword evidence="5 6" id="KW-0472">Membrane</keyword>
<evidence type="ECO:0000313" key="9">
    <source>
        <dbReference type="Proteomes" id="UP001208567"/>
    </source>
</evidence>
<evidence type="ECO:0000313" key="8">
    <source>
        <dbReference type="EMBL" id="GLC30578.1"/>
    </source>
</evidence>
<evidence type="ECO:0000256" key="2">
    <source>
        <dbReference type="ARBA" id="ARBA00022448"/>
    </source>
</evidence>
<dbReference type="Gene3D" id="1.20.1250.20">
    <property type="entry name" value="MFS general substrate transporter like domains"/>
    <property type="match status" value="2"/>
</dbReference>
<feature type="transmembrane region" description="Helical" evidence="6">
    <location>
        <begin position="210"/>
        <end position="228"/>
    </location>
</feature>
<dbReference type="InterPro" id="IPR051788">
    <property type="entry name" value="MFS_Transporter"/>
</dbReference>
<evidence type="ECO:0000259" key="7">
    <source>
        <dbReference type="PROSITE" id="PS50850"/>
    </source>
</evidence>
<dbReference type="InterPro" id="IPR020846">
    <property type="entry name" value="MFS_dom"/>
</dbReference>
<evidence type="ECO:0000256" key="3">
    <source>
        <dbReference type="ARBA" id="ARBA00022692"/>
    </source>
</evidence>
<feature type="transmembrane region" description="Helical" evidence="6">
    <location>
        <begin position="78"/>
        <end position="101"/>
    </location>
</feature>
<organism evidence="8 9">
    <name type="scientific">Clostridium omnivorum</name>
    <dbReference type="NCBI Taxonomy" id="1604902"/>
    <lineage>
        <taxon>Bacteria</taxon>
        <taxon>Bacillati</taxon>
        <taxon>Bacillota</taxon>
        <taxon>Clostridia</taxon>
        <taxon>Eubacteriales</taxon>
        <taxon>Clostridiaceae</taxon>
        <taxon>Clostridium</taxon>
    </lineage>
</organism>
<dbReference type="EMBL" id="BRXR01000001">
    <property type="protein sequence ID" value="GLC30578.1"/>
    <property type="molecule type" value="Genomic_DNA"/>
</dbReference>
<feature type="transmembrane region" description="Helical" evidence="6">
    <location>
        <begin position="277"/>
        <end position="294"/>
    </location>
</feature>
<dbReference type="InterPro" id="IPR036259">
    <property type="entry name" value="MFS_trans_sf"/>
</dbReference>
<feature type="transmembrane region" description="Helical" evidence="6">
    <location>
        <begin position="300"/>
        <end position="321"/>
    </location>
</feature>
<dbReference type="PANTHER" id="PTHR23514">
    <property type="entry name" value="BYPASS OF STOP CODON PROTEIN 6"/>
    <property type="match status" value="1"/>
</dbReference>
<gene>
    <name evidence="8" type="ORF">bsdE14_19880</name>
</gene>
<reference evidence="8 9" key="1">
    <citation type="journal article" date="2024" name="Int. J. Syst. Evol. Microbiol.">
        <title>Clostridium omnivorum sp. nov., isolated from anoxic soil under the treatment of reductive soil disinfestation.</title>
        <authorList>
            <person name="Ueki A."/>
            <person name="Tonouchi A."/>
            <person name="Kaku N."/>
            <person name="Honma S."/>
            <person name="Ueki K."/>
        </authorList>
    </citation>
    <scope>NUCLEOTIDE SEQUENCE [LARGE SCALE GENOMIC DNA]</scope>
    <source>
        <strain evidence="8 9">E14</strain>
    </source>
</reference>
<feature type="transmembrane region" description="Helical" evidence="6">
    <location>
        <begin position="50"/>
        <end position="71"/>
    </location>
</feature>
<evidence type="ECO:0000256" key="6">
    <source>
        <dbReference type="SAM" id="Phobius"/>
    </source>
</evidence>
<dbReference type="InterPro" id="IPR011701">
    <property type="entry name" value="MFS"/>
</dbReference>
<evidence type="ECO:0000256" key="1">
    <source>
        <dbReference type="ARBA" id="ARBA00004651"/>
    </source>
</evidence>
<feature type="transmembrane region" description="Helical" evidence="6">
    <location>
        <begin position="328"/>
        <end position="350"/>
    </location>
</feature>
<evidence type="ECO:0000256" key="5">
    <source>
        <dbReference type="ARBA" id="ARBA00023136"/>
    </source>
</evidence>
<keyword evidence="2" id="KW-0813">Transport</keyword>
<dbReference type="PROSITE" id="PS50850">
    <property type="entry name" value="MFS"/>
    <property type="match status" value="1"/>
</dbReference>
<name>A0ABQ5N5R8_9CLOT</name>
<feature type="transmembrane region" description="Helical" evidence="6">
    <location>
        <begin position="168"/>
        <end position="189"/>
    </location>
</feature>
<dbReference type="Proteomes" id="UP001208567">
    <property type="component" value="Unassembled WGS sequence"/>
</dbReference>
<keyword evidence="9" id="KW-1185">Reference proteome</keyword>
<dbReference type="PANTHER" id="PTHR23514:SF13">
    <property type="entry name" value="INNER MEMBRANE PROTEIN YBJJ"/>
    <property type="match status" value="1"/>
</dbReference>
<dbReference type="RefSeq" id="WP_264849845.1">
    <property type="nucleotide sequence ID" value="NZ_BRXR01000001.1"/>
</dbReference>
<sequence>MKEKIQNSNLFIIVFVFAIMLMNAAAENVRGVFIPLFKRDFLVNNTEIGFMLMISSAAYIAFSYIGGILCEKVGQKKVFFLGLASMVASLTILSFARSFFITLVGMFIMNMGLSLVSIAINTLVPVLFLSFQAVIMNLTHFCYGVGSTVTQRTAGILVFNGVDWRKIYSVEAVLFFVLLILLTFVKIPIYNKEKTNTSTKSMDILKNKVVYFYMAALGFYVFAETSTGNWLVNYIEKIYSYDKSKSSFYLALFFGVFSVGRLIGGFIVEKLGYIRTVLIFLITAFILYISGLLIGENGLIIISISGFFFSVAFPTIVLTISRVFKESAAYTTGIIITASSTINMLLSLGMGYLNDKIGVQSAFYVIPVSLFISILFIAFIHKNTKSVLQ</sequence>
<protein>
    <submittedName>
        <fullName evidence="8">Major facilitator superfamily protein</fullName>
    </submittedName>
</protein>
<proteinExistence type="predicted"/>
<evidence type="ECO:0000256" key="4">
    <source>
        <dbReference type="ARBA" id="ARBA00022989"/>
    </source>
</evidence>
<dbReference type="Pfam" id="PF07690">
    <property type="entry name" value="MFS_1"/>
    <property type="match status" value="1"/>
</dbReference>
<feature type="transmembrane region" description="Helical" evidence="6">
    <location>
        <begin position="248"/>
        <end position="268"/>
    </location>
</feature>
<feature type="domain" description="Major facilitator superfamily (MFS) profile" evidence="7">
    <location>
        <begin position="12"/>
        <end position="385"/>
    </location>
</feature>
<keyword evidence="3 6" id="KW-0812">Transmembrane</keyword>
<comment type="caution">
    <text evidence="8">The sequence shown here is derived from an EMBL/GenBank/DDBJ whole genome shotgun (WGS) entry which is preliminary data.</text>
</comment>
<comment type="subcellular location">
    <subcellularLocation>
        <location evidence="1">Cell membrane</location>
        <topology evidence="1">Multi-pass membrane protein</topology>
    </subcellularLocation>
</comment>
<feature type="transmembrane region" description="Helical" evidence="6">
    <location>
        <begin position="107"/>
        <end position="129"/>
    </location>
</feature>
<dbReference type="SUPFAM" id="SSF103473">
    <property type="entry name" value="MFS general substrate transporter"/>
    <property type="match status" value="1"/>
</dbReference>
<keyword evidence="4 6" id="KW-1133">Transmembrane helix</keyword>
<feature type="transmembrane region" description="Helical" evidence="6">
    <location>
        <begin position="362"/>
        <end position="380"/>
    </location>
</feature>
<accession>A0ABQ5N5R8</accession>